<dbReference type="Pfam" id="PF23584">
    <property type="entry name" value="DUF7136"/>
    <property type="match status" value="1"/>
</dbReference>
<dbReference type="KEGG" id="pfy:PFICI_00086"/>
<dbReference type="InParanoid" id="W3XJQ8"/>
<organism evidence="4 5">
    <name type="scientific">Pestalotiopsis fici (strain W106-1 / CGMCC3.15140)</name>
    <dbReference type="NCBI Taxonomy" id="1229662"/>
    <lineage>
        <taxon>Eukaryota</taxon>
        <taxon>Fungi</taxon>
        <taxon>Dikarya</taxon>
        <taxon>Ascomycota</taxon>
        <taxon>Pezizomycotina</taxon>
        <taxon>Sordariomycetes</taxon>
        <taxon>Xylariomycetidae</taxon>
        <taxon>Amphisphaeriales</taxon>
        <taxon>Sporocadaceae</taxon>
        <taxon>Pestalotiopsis</taxon>
    </lineage>
</organism>
<dbReference type="eggNOG" id="ENOG502SP4D">
    <property type="taxonomic scope" value="Eukaryota"/>
</dbReference>
<reference evidence="5" key="1">
    <citation type="journal article" date="2015" name="BMC Genomics">
        <title>Genomic and transcriptomic analysis of the endophytic fungus Pestalotiopsis fici reveals its lifestyle and high potential for synthesis of natural products.</title>
        <authorList>
            <person name="Wang X."/>
            <person name="Zhang X."/>
            <person name="Liu L."/>
            <person name="Xiang M."/>
            <person name="Wang W."/>
            <person name="Sun X."/>
            <person name="Che Y."/>
            <person name="Guo L."/>
            <person name="Liu G."/>
            <person name="Guo L."/>
            <person name="Wang C."/>
            <person name="Yin W.B."/>
            <person name="Stadler M."/>
            <person name="Zhang X."/>
            <person name="Liu X."/>
        </authorList>
    </citation>
    <scope>NUCLEOTIDE SEQUENCE [LARGE SCALE GENOMIC DNA]</scope>
    <source>
        <strain evidence="5">W106-1 / CGMCC3.15140</strain>
    </source>
</reference>
<dbReference type="RefSeq" id="XP_007826858.1">
    <property type="nucleotide sequence ID" value="XM_007828667.1"/>
</dbReference>
<dbReference type="STRING" id="1229662.W3XJQ8"/>
<feature type="domain" description="DUF7136" evidence="3">
    <location>
        <begin position="26"/>
        <end position="233"/>
    </location>
</feature>
<sequence>MMRFSSWASWLVTAYVGIVLAATNITSGIMEVDLVFPRNETYAPTSSLPVVFAIKNPELLPLLSNSITFTAHAWENLERFPIAATYDLRWRNFSSSDPYFVYYTFAGFETEDVWWLTWSFGWTGCTEESLSHKKVNYSDYSTSLTFTTKTSGQAIDLVAGTESDNCPADSGVAIEVASTLDVPIGVNNWEGGDTCAVLADSTPAATPCEVKIDAVAASSIAASIAHNACRATQVVGCDDDESVAARLAVGVVTILAAAFGSLGFLF</sequence>
<dbReference type="InterPro" id="IPR055560">
    <property type="entry name" value="DUF7136"/>
</dbReference>
<dbReference type="HOGENOM" id="CLU_058866_1_0_1"/>
<keyword evidence="1" id="KW-1133">Transmembrane helix</keyword>
<name>W3XJQ8_PESFW</name>
<accession>W3XJQ8</accession>
<dbReference type="EMBL" id="KI912109">
    <property type="protein sequence ID" value="ETS86258.1"/>
    <property type="molecule type" value="Genomic_DNA"/>
</dbReference>
<keyword evidence="1" id="KW-0812">Transmembrane</keyword>
<gene>
    <name evidence="4" type="ORF">PFICI_00086</name>
</gene>
<feature type="signal peptide" evidence="2">
    <location>
        <begin position="1"/>
        <end position="21"/>
    </location>
</feature>
<feature type="chain" id="PRO_5004835901" description="DUF7136 domain-containing protein" evidence="2">
    <location>
        <begin position="22"/>
        <end position="266"/>
    </location>
</feature>
<dbReference type="Proteomes" id="UP000030651">
    <property type="component" value="Unassembled WGS sequence"/>
</dbReference>
<evidence type="ECO:0000259" key="3">
    <source>
        <dbReference type="Pfam" id="PF23584"/>
    </source>
</evidence>
<dbReference type="OMA" id="QRFCYLP"/>
<dbReference type="GeneID" id="19265099"/>
<proteinExistence type="predicted"/>
<dbReference type="AlphaFoldDB" id="W3XJQ8"/>
<keyword evidence="1" id="KW-0472">Membrane</keyword>
<evidence type="ECO:0000256" key="2">
    <source>
        <dbReference type="SAM" id="SignalP"/>
    </source>
</evidence>
<keyword evidence="2" id="KW-0732">Signal</keyword>
<dbReference type="OrthoDB" id="4490227at2759"/>
<evidence type="ECO:0000313" key="4">
    <source>
        <dbReference type="EMBL" id="ETS86258.1"/>
    </source>
</evidence>
<feature type="transmembrane region" description="Helical" evidence="1">
    <location>
        <begin position="243"/>
        <end position="265"/>
    </location>
</feature>
<evidence type="ECO:0000313" key="5">
    <source>
        <dbReference type="Proteomes" id="UP000030651"/>
    </source>
</evidence>
<evidence type="ECO:0000256" key="1">
    <source>
        <dbReference type="SAM" id="Phobius"/>
    </source>
</evidence>
<keyword evidence="5" id="KW-1185">Reference proteome</keyword>
<protein>
    <recommendedName>
        <fullName evidence="3">DUF7136 domain-containing protein</fullName>
    </recommendedName>
</protein>